<dbReference type="RefSeq" id="WP_125577501.1">
    <property type="nucleotide sequence ID" value="NZ_JBHTOF010000103.1"/>
</dbReference>
<dbReference type="Proteomes" id="UP001597244">
    <property type="component" value="Unassembled WGS sequence"/>
</dbReference>
<dbReference type="EMBL" id="JBHTOF010000103">
    <property type="protein sequence ID" value="MFD1466498.1"/>
    <property type="molecule type" value="Genomic_DNA"/>
</dbReference>
<accession>A0ABW4DRQ2</accession>
<proteinExistence type="predicted"/>
<evidence type="ECO:0000313" key="2">
    <source>
        <dbReference type="Proteomes" id="UP001597244"/>
    </source>
</evidence>
<name>A0ABW4DRQ2_9LACO</name>
<evidence type="ECO:0008006" key="3">
    <source>
        <dbReference type="Google" id="ProtNLM"/>
    </source>
</evidence>
<protein>
    <recommendedName>
        <fullName evidence="3">DNA-binding protein</fullName>
    </recommendedName>
</protein>
<gene>
    <name evidence="1" type="ORF">ACFQ4L_10535</name>
</gene>
<comment type="caution">
    <text evidence="1">The sequence shown here is derived from an EMBL/GenBank/DDBJ whole genome shotgun (WGS) entry which is preliminary data.</text>
</comment>
<reference evidence="2" key="1">
    <citation type="journal article" date="2019" name="Int. J. Syst. Evol. Microbiol.">
        <title>The Global Catalogue of Microorganisms (GCM) 10K type strain sequencing project: providing services to taxonomists for standard genome sequencing and annotation.</title>
        <authorList>
            <consortium name="The Broad Institute Genomics Platform"/>
            <consortium name="The Broad Institute Genome Sequencing Center for Infectious Disease"/>
            <person name="Wu L."/>
            <person name="Ma J."/>
        </authorList>
    </citation>
    <scope>NUCLEOTIDE SEQUENCE [LARGE SCALE GENOMIC DNA]</scope>
    <source>
        <strain evidence="2">CCM 8951</strain>
    </source>
</reference>
<sequence length="92" mass="10523">MQASVELSNDDVKKIAAAVITLLPSALDTIPKKIEPEMNKKQIAKMVLGCDVSQIEKLEDLGMPFVLTGNHHRYIPEDVRKWRRKHQEGDWE</sequence>
<evidence type="ECO:0000313" key="1">
    <source>
        <dbReference type="EMBL" id="MFD1466498.1"/>
    </source>
</evidence>
<organism evidence="1 2">
    <name type="scientific">Lapidilactobacillus mulanensis</name>
    <dbReference type="NCBI Taxonomy" id="2485999"/>
    <lineage>
        <taxon>Bacteria</taxon>
        <taxon>Bacillati</taxon>
        <taxon>Bacillota</taxon>
        <taxon>Bacilli</taxon>
        <taxon>Lactobacillales</taxon>
        <taxon>Lactobacillaceae</taxon>
        <taxon>Lapidilactobacillus</taxon>
    </lineage>
</organism>
<keyword evidence="2" id="KW-1185">Reference proteome</keyword>
<dbReference type="InterPro" id="IPR036388">
    <property type="entry name" value="WH-like_DNA-bd_sf"/>
</dbReference>
<dbReference type="Gene3D" id="1.10.10.10">
    <property type="entry name" value="Winged helix-like DNA-binding domain superfamily/Winged helix DNA-binding domain"/>
    <property type="match status" value="1"/>
</dbReference>